<dbReference type="InterPro" id="IPR058582">
    <property type="entry name" value="KH_NusA_2nd"/>
</dbReference>
<dbReference type="GO" id="GO:0003723">
    <property type="term" value="F:RNA binding"/>
    <property type="evidence" value="ECO:0007669"/>
    <property type="project" value="UniProtKB-KW"/>
</dbReference>
<dbReference type="InterPro" id="IPR009019">
    <property type="entry name" value="KH_sf_prok-type"/>
</dbReference>
<evidence type="ECO:0000259" key="8">
    <source>
        <dbReference type="Pfam" id="PF26594"/>
    </source>
</evidence>
<dbReference type="InterPro" id="IPR030842">
    <property type="entry name" value="TF_NusA_bacterial"/>
</dbReference>
<gene>
    <name evidence="9" type="ORF">BIN_B_04193</name>
</gene>
<keyword evidence="4" id="KW-0805">Transcription regulation</keyword>
<keyword evidence="2" id="KW-0963">Cytoplasm</keyword>
<feature type="domain" description="Transcription factor NusA first KH" evidence="7">
    <location>
        <begin position="5"/>
        <end position="78"/>
    </location>
</feature>
<accession>A0A653EXY5</accession>
<dbReference type="InterPro" id="IPR025249">
    <property type="entry name" value="TF_NusA_KH_1st"/>
</dbReference>
<keyword evidence="1" id="KW-0806">Transcription termination</keyword>
<evidence type="ECO:0000256" key="2">
    <source>
        <dbReference type="ARBA" id="ARBA00022490"/>
    </source>
</evidence>
<dbReference type="InterPro" id="IPR015946">
    <property type="entry name" value="KH_dom-like_a/b"/>
</dbReference>
<dbReference type="EMBL" id="LR589121">
    <property type="protein sequence ID" value="VTP01791.1"/>
    <property type="molecule type" value="Genomic_DNA"/>
</dbReference>
<dbReference type="GO" id="GO:0005829">
    <property type="term" value="C:cytosol"/>
    <property type="evidence" value="ECO:0007669"/>
    <property type="project" value="TreeGrafter"/>
</dbReference>
<dbReference type="Pfam" id="PF26594">
    <property type="entry name" value="KH_NusA_2nd"/>
    <property type="match status" value="1"/>
</dbReference>
<evidence type="ECO:0000256" key="4">
    <source>
        <dbReference type="ARBA" id="ARBA00023015"/>
    </source>
</evidence>
<dbReference type="PANTHER" id="PTHR22648">
    <property type="entry name" value="TRANSCRIPTION TERMINATION FACTOR NUSA"/>
    <property type="match status" value="1"/>
</dbReference>
<evidence type="ECO:0000313" key="9">
    <source>
        <dbReference type="EMBL" id="VTP01791.1"/>
    </source>
</evidence>
<keyword evidence="3" id="KW-0694">RNA-binding</keyword>
<dbReference type="Pfam" id="PF13184">
    <property type="entry name" value="KH_NusA_1st"/>
    <property type="match status" value="1"/>
</dbReference>
<evidence type="ECO:0000256" key="6">
    <source>
        <dbReference type="SAM" id="MobiDB-lite"/>
    </source>
</evidence>
<name>A0A653EXY5_9MYCO</name>
<evidence type="ECO:0000256" key="1">
    <source>
        <dbReference type="ARBA" id="ARBA00022472"/>
    </source>
</evidence>
<sequence>MNHSRDILTAALAARVPEIACGSVEIVSVAREPGKWAKVAVDTHVSGINPAGVCIGVAGVRVADVEKRLGGEHINIVRFHPEPTRYVLNALKVSGTAEVTDPHRRHIRVIVASHDYARALGKTGHNVRLARRLTGWTIQICTTECAGTAHHHPASHTPPRVNRTYGASTSPHDLGALSCRRPSPHPGQSWLRPARAS</sequence>
<keyword evidence="5" id="KW-0804">Transcription</keyword>
<dbReference type="Gene3D" id="3.30.300.20">
    <property type="match status" value="2"/>
</dbReference>
<feature type="region of interest" description="Disordered" evidence="6">
    <location>
        <begin position="148"/>
        <end position="197"/>
    </location>
</feature>
<evidence type="ECO:0000256" key="5">
    <source>
        <dbReference type="ARBA" id="ARBA00023163"/>
    </source>
</evidence>
<dbReference type="PANTHER" id="PTHR22648:SF0">
    <property type="entry name" value="TRANSCRIPTION TERMINATION_ANTITERMINATION PROTEIN NUSA"/>
    <property type="match status" value="1"/>
</dbReference>
<dbReference type="GO" id="GO:0031564">
    <property type="term" value="P:transcription antitermination"/>
    <property type="evidence" value="ECO:0007669"/>
    <property type="project" value="InterPro"/>
</dbReference>
<proteinExistence type="predicted"/>
<reference evidence="9" key="1">
    <citation type="submission" date="2019-05" db="EMBL/GenBank/DDBJ databases">
        <authorList>
            <person name="Naeem R."/>
            <person name="Antony C."/>
            <person name="Guan Q."/>
        </authorList>
    </citation>
    <scope>NUCLEOTIDE SEQUENCE</scope>
    <source>
        <strain evidence="9">2</strain>
    </source>
</reference>
<dbReference type="AlphaFoldDB" id="A0A653EXY5"/>
<organism evidence="9">
    <name type="scientific">Mycobacterium riyadhense</name>
    <dbReference type="NCBI Taxonomy" id="486698"/>
    <lineage>
        <taxon>Bacteria</taxon>
        <taxon>Bacillati</taxon>
        <taxon>Actinomycetota</taxon>
        <taxon>Actinomycetes</taxon>
        <taxon>Mycobacteriales</taxon>
        <taxon>Mycobacteriaceae</taxon>
        <taxon>Mycobacterium</taxon>
    </lineage>
</organism>
<evidence type="ECO:0000256" key="3">
    <source>
        <dbReference type="ARBA" id="ARBA00022884"/>
    </source>
</evidence>
<protein>
    <submittedName>
        <fullName evidence="9">Uncharacterized protein</fullName>
    </submittedName>
</protein>
<dbReference type="GO" id="GO:0006353">
    <property type="term" value="P:DNA-templated transcription termination"/>
    <property type="evidence" value="ECO:0007669"/>
    <property type="project" value="UniProtKB-KW"/>
</dbReference>
<evidence type="ECO:0000259" key="7">
    <source>
        <dbReference type="Pfam" id="PF13184"/>
    </source>
</evidence>
<feature type="domain" description="NusA-like second KH" evidence="8">
    <location>
        <begin position="84"/>
        <end position="144"/>
    </location>
</feature>
<dbReference type="SUPFAM" id="SSF54814">
    <property type="entry name" value="Prokaryotic type KH domain (KH-domain type II)"/>
    <property type="match status" value="2"/>
</dbReference>